<feature type="compositionally biased region" description="Basic and acidic residues" evidence="1">
    <location>
        <begin position="191"/>
        <end position="214"/>
    </location>
</feature>
<dbReference type="AlphaFoldDB" id="A0A0E0HXF2"/>
<feature type="region of interest" description="Disordered" evidence="1">
    <location>
        <begin position="164"/>
        <end position="214"/>
    </location>
</feature>
<evidence type="ECO:0000313" key="2">
    <source>
        <dbReference type="EnsemblPlants" id="ONIVA07G03940.1"/>
    </source>
</evidence>
<keyword evidence="3" id="KW-1185">Reference proteome</keyword>
<dbReference type="Proteomes" id="UP000006591">
    <property type="component" value="Chromosome 7"/>
</dbReference>
<accession>A0A0E0HXF2</accession>
<dbReference type="EnsemblPlants" id="ONIVA07G03940.1">
    <property type="protein sequence ID" value="ONIVA07G03940.1"/>
    <property type="gene ID" value="ONIVA07G03940"/>
</dbReference>
<sequence>MADAPMLHHHTSSANMWDPCTGVPRRPAFGHFKGLKNFNIDSLSDWDDIRTAPGPFDRRRDGRGGGGRPATRWQNLMHPEQNAIGTNSSARRRLHALVVVAVHHQLVILAVERLRENHSGSGRPAAVASSASVASARRMRLGDGDEVGVERFVPMAFRSRCDSAAVPASSPADLRDHSPPTGRALRARRSNSPERRARPMRGQELDRSQAHHKQ</sequence>
<proteinExistence type="predicted"/>
<dbReference type="HOGENOM" id="CLU_1290797_0_0_1"/>
<feature type="region of interest" description="Disordered" evidence="1">
    <location>
        <begin position="52"/>
        <end position="73"/>
    </location>
</feature>
<evidence type="ECO:0000313" key="3">
    <source>
        <dbReference type="Proteomes" id="UP000006591"/>
    </source>
</evidence>
<organism evidence="2">
    <name type="scientific">Oryza nivara</name>
    <name type="common">Indian wild rice</name>
    <name type="synonym">Oryza sativa f. spontanea</name>
    <dbReference type="NCBI Taxonomy" id="4536"/>
    <lineage>
        <taxon>Eukaryota</taxon>
        <taxon>Viridiplantae</taxon>
        <taxon>Streptophyta</taxon>
        <taxon>Embryophyta</taxon>
        <taxon>Tracheophyta</taxon>
        <taxon>Spermatophyta</taxon>
        <taxon>Magnoliopsida</taxon>
        <taxon>Liliopsida</taxon>
        <taxon>Poales</taxon>
        <taxon>Poaceae</taxon>
        <taxon>BOP clade</taxon>
        <taxon>Oryzoideae</taxon>
        <taxon>Oryzeae</taxon>
        <taxon>Oryzinae</taxon>
        <taxon>Oryza</taxon>
    </lineage>
</organism>
<reference evidence="2" key="1">
    <citation type="submission" date="2015-04" db="UniProtKB">
        <authorList>
            <consortium name="EnsemblPlants"/>
        </authorList>
    </citation>
    <scope>IDENTIFICATION</scope>
    <source>
        <strain evidence="2">SL10</strain>
    </source>
</reference>
<protein>
    <submittedName>
        <fullName evidence="2">Uncharacterized protein</fullName>
    </submittedName>
</protein>
<dbReference type="Gramene" id="ONIVA07G03940.1">
    <property type="protein sequence ID" value="ONIVA07G03940.1"/>
    <property type="gene ID" value="ONIVA07G03940"/>
</dbReference>
<name>A0A0E0HXF2_ORYNI</name>
<reference evidence="2" key="2">
    <citation type="submission" date="2018-04" db="EMBL/GenBank/DDBJ databases">
        <title>OnivRS2 (Oryza nivara Reference Sequence Version 2).</title>
        <authorList>
            <person name="Zhang J."/>
            <person name="Kudrna D."/>
            <person name="Lee S."/>
            <person name="Talag J."/>
            <person name="Rajasekar S."/>
            <person name="Welchert J."/>
            <person name="Hsing Y.-I."/>
            <person name="Wing R.A."/>
        </authorList>
    </citation>
    <scope>NUCLEOTIDE SEQUENCE [LARGE SCALE GENOMIC DNA]</scope>
    <source>
        <strain evidence="2">SL10</strain>
    </source>
</reference>
<evidence type="ECO:0000256" key="1">
    <source>
        <dbReference type="SAM" id="MobiDB-lite"/>
    </source>
</evidence>